<dbReference type="AlphaFoldDB" id="A0A167D8L2"/>
<dbReference type="EMBL" id="LSFN01000016">
    <property type="protein sequence ID" value="OAB74070.1"/>
    <property type="molecule type" value="Genomic_DNA"/>
</dbReference>
<proteinExistence type="predicted"/>
<dbReference type="Gene3D" id="3.90.550.10">
    <property type="entry name" value="Spore Coat Polysaccharide Biosynthesis Protein SpsA, Chain A"/>
    <property type="match status" value="1"/>
</dbReference>
<dbReference type="InterPro" id="IPR029044">
    <property type="entry name" value="Nucleotide-diphossugar_trans"/>
</dbReference>
<keyword evidence="3" id="KW-1185">Reference proteome</keyword>
<dbReference type="SMART" id="SM00028">
    <property type="entry name" value="TPR"/>
    <property type="match status" value="2"/>
</dbReference>
<dbReference type="Proteomes" id="UP000077134">
    <property type="component" value="Unassembled WGS sequence"/>
</dbReference>
<protein>
    <recommendedName>
        <fullName evidence="1">Glycosyltransferase 2-like domain-containing protein</fullName>
    </recommendedName>
</protein>
<sequence>MKQTLSLVMIVKNEESTLERCLSSIVSSVNEVVIVDTGSTDSTKQIALKYGALIFDYQWNGDFAEARNFALSKSTSQWNLVLDADEYISNNCGNVIQQFIKGEPAIGRVKIVDKFMGSDGISFEQNYISRLLPSSCRYMGRIHEQVVSNLPRIIVDVEVQHDGYFQQKKSDRNIPILKQEITDNPNNPYYHYQIAKEYRGLENHEDSYLHLKKAYSLITHKEGYAPSLIVNFMYAIMSSGHLSDGLVVIENEEEFLKSFADFQFVSGLYLLELILSNPDQYGKLLPYIERFYLCAIEIGETGLEGSVIGTGSFAAHHNLGVFYEVVGNIQKAKEQYVKATAYDYKPSLDRLINLG</sequence>
<dbReference type="SUPFAM" id="SSF53448">
    <property type="entry name" value="Nucleotide-diphospho-sugar transferases"/>
    <property type="match status" value="1"/>
</dbReference>
<gene>
    <name evidence="2" type="ORF">PNBC_13035</name>
</gene>
<evidence type="ECO:0000313" key="2">
    <source>
        <dbReference type="EMBL" id="OAB74070.1"/>
    </source>
</evidence>
<dbReference type="SUPFAM" id="SSF48452">
    <property type="entry name" value="TPR-like"/>
    <property type="match status" value="1"/>
</dbReference>
<dbReference type="RefSeq" id="WP_082865739.1">
    <property type="nucleotide sequence ID" value="NZ_CP017770.1"/>
</dbReference>
<name>A0A167D8L2_9BACL</name>
<dbReference type="Pfam" id="PF00535">
    <property type="entry name" value="Glycos_transf_2"/>
    <property type="match status" value="1"/>
</dbReference>
<dbReference type="InterPro" id="IPR001173">
    <property type="entry name" value="Glyco_trans_2-like"/>
</dbReference>
<feature type="domain" description="Glycosyltransferase 2-like" evidence="1">
    <location>
        <begin position="6"/>
        <end position="106"/>
    </location>
</feature>
<comment type="caution">
    <text evidence="2">The sequence shown here is derived from an EMBL/GenBank/DDBJ whole genome shotgun (WGS) entry which is preliminary data.</text>
</comment>
<accession>A0A167D8L2</accession>
<dbReference type="PANTHER" id="PTHR43630:SF2">
    <property type="entry name" value="GLYCOSYLTRANSFERASE"/>
    <property type="match status" value="1"/>
</dbReference>
<dbReference type="OrthoDB" id="9815923at2"/>
<evidence type="ECO:0000313" key="3">
    <source>
        <dbReference type="Proteomes" id="UP000077134"/>
    </source>
</evidence>
<organism evidence="2 3">
    <name type="scientific">Paenibacillus crassostreae</name>
    <dbReference type="NCBI Taxonomy" id="1763538"/>
    <lineage>
        <taxon>Bacteria</taxon>
        <taxon>Bacillati</taxon>
        <taxon>Bacillota</taxon>
        <taxon>Bacilli</taxon>
        <taxon>Bacillales</taxon>
        <taxon>Paenibacillaceae</taxon>
        <taxon>Paenibacillus</taxon>
    </lineage>
</organism>
<dbReference type="CDD" id="cd02511">
    <property type="entry name" value="Beta4Glucosyltransferase"/>
    <property type="match status" value="1"/>
</dbReference>
<dbReference type="STRING" id="1763538.LPB68_14195"/>
<evidence type="ECO:0000259" key="1">
    <source>
        <dbReference type="Pfam" id="PF00535"/>
    </source>
</evidence>
<dbReference type="PANTHER" id="PTHR43630">
    <property type="entry name" value="POLY-BETA-1,6-N-ACETYL-D-GLUCOSAMINE SYNTHASE"/>
    <property type="match status" value="1"/>
</dbReference>
<dbReference type="InterPro" id="IPR019734">
    <property type="entry name" value="TPR_rpt"/>
</dbReference>
<dbReference type="Gene3D" id="1.25.40.10">
    <property type="entry name" value="Tetratricopeptide repeat domain"/>
    <property type="match status" value="1"/>
</dbReference>
<reference evidence="2 3" key="1">
    <citation type="submission" date="2016-02" db="EMBL/GenBank/DDBJ databases">
        <title>Paenibacillus sp. LPB0068, isolated from Crassostrea gigas.</title>
        <authorList>
            <person name="Shin S.-K."/>
            <person name="Yi H."/>
        </authorList>
    </citation>
    <scope>NUCLEOTIDE SEQUENCE [LARGE SCALE GENOMIC DNA]</scope>
    <source>
        <strain evidence="2 3">LPB0068</strain>
    </source>
</reference>
<dbReference type="InterPro" id="IPR011990">
    <property type="entry name" value="TPR-like_helical_dom_sf"/>
</dbReference>